<gene>
    <name evidence="1" type="ORF">JZ751_006943</name>
</gene>
<proteinExistence type="predicted"/>
<keyword evidence="2" id="KW-1185">Reference proteome</keyword>
<protein>
    <submittedName>
        <fullName evidence="1">Uncharacterized protein</fullName>
    </submittedName>
</protein>
<comment type="caution">
    <text evidence="1">The sequence shown here is derived from an EMBL/GenBank/DDBJ whole genome shotgun (WGS) entry which is preliminary data.</text>
</comment>
<dbReference type="Gene3D" id="2.60.40.10">
    <property type="entry name" value="Immunoglobulins"/>
    <property type="match status" value="1"/>
</dbReference>
<dbReference type="AlphaFoldDB" id="A0A8T2PAH4"/>
<name>A0A8T2PAH4_9TELE</name>
<evidence type="ECO:0000313" key="2">
    <source>
        <dbReference type="Proteomes" id="UP000824540"/>
    </source>
</evidence>
<accession>A0A8T2PAH4</accession>
<evidence type="ECO:0000313" key="1">
    <source>
        <dbReference type="EMBL" id="KAG9346632.1"/>
    </source>
</evidence>
<sequence>MSCFPILPPPIHTVKPFPPKLNMKKKEGGMLELSCDPPSGFDPSLDYWDYTFRYRTSKDSNWKEISPVRCTALIPYDHHFQYKVQVKAICKDICGTGASDWSQEECYVLILPQIPDPLKLFKELINSKEVSTDAGSNLMESKIWEKQKVYVPERPELCVDVWLVDQDP</sequence>
<dbReference type="OrthoDB" id="9940625at2759"/>
<organism evidence="1 2">
    <name type="scientific">Albula glossodonta</name>
    <name type="common">roundjaw bonefish</name>
    <dbReference type="NCBI Taxonomy" id="121402"/>
    <lineage>
        <taxon>Eukaryota</taxon>
        <taxon>Metazoa</taxon>
        <taxon>Chordata</taxon>
        <taxon>Craniata</taxon>
        <taxon>Vertebrata</taxon>
        <taxon>Euteleostomi</taxon>
        <taxon>Actinopterygii</taxon>
        <taxon>Neopterygii</taxon>
        <taxon>Teleostei</taxon>
        <taxon>Albuliformes</taxon>
        <taxon>Albulidae</taxon>
        <taxon>Albula</taxon>
    </lineage>
</organism>
<dbReference type="InterPro" id="IPR003961">
    <property type="entry name" value="FN3_dom"/>
</dbReference>
<dbReference type="EMBL" id="JAFBMS010000015">
    <property type="protein sequence ID" value="KAG9346632.1"/>
    <property type="molecule type" value="Genomic_DNA"/>
</dbReference>
<dbReference type="SUPFAM" id="SSF49265">
    <property type="entry name" value="Fibronectin type III"/>
    <property type="match status" value="1"/>
</dbReference>
<dbReference type="CDD" id="cd00063">
    <property type="entry name" value="FN3"/>
    <property type="match status" value="1"/>
</dbReference>
<dbReference type="Proteomes" id="UP000824540">
    <property type="component" value="Unassembled WGS sequence"/>
</dbReference>
<dbReference type="InterPro" id="IPR013783">
    <property type="entry name" value="Ig-like_fold"/>
</dbReference>
<reference evidence="1" key="1">
    <citation type="thesis" date="2021" institute="BYU ScholarsArchive" country="Provo, UT, USA">
        <title>Applications of and Algorithms for Genome Assembly and Genomic Analyses with an Emphasis on Marine Teleosts.</title>
        <authorList>
            <person name="Pickett B.D."/>
        </authorList>
    </citation>
    <scope>NUCLEOTIDE SEQUENCE</scope>
    <source>
        <strain evidence="1">HI-2016</strain>
    </source>
</reference>
<dbReference type="InterPro" id="IPR036116">
    <property type="entry name" value="FN3_sf"/>
</dbReference>